<dbReference type="PRINTS" id="PR02008">
    <property type="entry name" value="RCMTFAMILY"/>
</dbReference>
<dbReference type="Pfam" id="PF17126">
    <property type="entry name" value="RsmF_methylt_CI"/>
    <property type="match status" value="1"/>
</dbReference>
<dbReference type="CDD" id="cd21147">
    <property type="entry name" value="RsmF_methylt_CTD1"/>
    <property type="match status" value="1"/>
</dbReference>
<dbReference type="Pfam" id="PF01189">
    <property type="entry name" value="Methyltr_RsmB-F"/>
    <property type="match status" value="1"/>
</dbReference>
<protein>
    <submittedName>
        <fullName evidence="8">RsmB/NOP family class I SAM-dependent RNA methyltransferase</fullName>
    </submittedName>
</protein>
<dbReference type="GO" id="GO:0001510">
    <property type="term" value="P:RNA methylation"/>
    <property type="evidence" value="ECO:0007669"/>
    <property type="project" value="InterPro"/>
</dbReference>
<keyword evidence="2 6" id="KW-0489">Methyltransferase</keyword>
<dbReference type="SUPFAM" id="SSF53335">
    <property type="entry name" value="S-adenosyl-L-methionine-dependent methyltransferases"/>
    <property type="match status" value="1"/>
</dbReference>
<dbReference type="Gene3D" id="2.30.130.60">
    <property type="match status" value="1"/>
</dbReference>
<evidence type="ECO:0000259" key="7">
    <source>
        <dbReference type="PROSITE" id="PS51686"/>
    </source>
</evidence>
<dbReference type="InterPro" id="IPR049560">
    <property type="entry name" value="MeTrfase_RsmB-F_NOP2_cat"/>
</dbReference>
<dbReference type="Gene3D" id="3.30.70.1170">
    <property type="entry name" value="Sun protein, domain 3"/>
    <property type="match status" value="1"/>
</dbReference>
<reference evidence="8" key="2">
    <citation type="journal article" date="2021" name="PeerJ">
        <title>Extensive microbial diversity within the chicken gut microbiome revealed by metagenomics and culture.</title>
        <authorList>
            <person name="Gilroy R."/>
            <person name="Ravi A."/>
            <person name="Getino M."/>
            <person name="Pursley I."/>
            <person name="Horton D.L."/>
            <person name="Alikhan N.F."/>
            <person name="Baker D."/>
            <person name="Gharbi K."/>
            <person name="Hall N."/>
            <person name="Watson M."/>
            <person name="Adriaenssens E.M."/>
            <person name="Foster-Nyarko E."/>
            <person name="Jarju S."/>
            <person name="Secka A."/>
            <person name="Antonio M."/>
            <person name="Oren A."/>
            <person name="Chaudhuri R.R."/>
            <person name="La Ragione R."/>
            <person name="Hildebrand F."/>
            <person name="Pallen M.J."/>
        </authorList>
    </citation>
    <scope>NUCLEOTIDE SEQUENCE</scope>
    <source>
        <strain evidence="8">ChiHjej9B8-7071</strain>
    </source>
</reference>
<comment type="caution">
    <text evidence="6">Lacks conserved residue(s) required for the propagation of feature annotation.</text>
</comment>
<dbReference type="InterPro" id="IPR029063">
    <property type="entry name" value="SAM-dependent_MTases_sf"/>
</dbReference>
<dbReference type="PANTHER" id="PTHR22807:SF30">
    <property type="entry name" value="28S RRNA (CYTOSINE(4447)-C(5))-METHYLTRANSFERASE-RELATED"/>
    <property type="match status" value="1"/>
</dbReference>
<keyword evidence="5 6" id="KW-0694">RNA-binding</keyword>
<feature type="active site" description="Nucleophile" evidence="6">
    <location>
        <position position="228"/>
    </location>
</feature>
<evidence type="ECO:0000256" key="2">
    <source>
        <dbReference type="ARBA" id="ARBA00022603"/>
    </source>
</evidence>
<evidence type="ECO:0000256" key="3">
    <source>
        <dbReference type="ARBA" id="ARBA00022679"/>
    </source>
</evidence>
<comment type="similarity">
    <text evidence="6">Belongs to the class I-like SAM-binding methyltransferase superfamily. RsmB/NOP family.</text>
</comment>
<keyword evidence="4 6" id="KW-0949">S-adenosyl-L-methionine</keyword>
<dbReference type="InterPro" id="IPR031341">
    <property type="entry name" value="Methyltr_RsmF_N"/>
</dbReference>
<dbReference type="InterPro" id="IPR031340">
    <property type="entry name" value="RsmF_methylt_CI"/>
</dbReference>
<evidence type="ECO:0000313" key="9">
    <source>
        <dbReference type="Proteomes" id="UP000824258"/>
    </source>
</evidence>
<sequence length="445" mass="48175">MLPAGFLTRMERLMGAEFSDFLAAYDRPRNVGLRLNPLKTHVPPDLSSFGLSPIPWAKDGFFYDPATRPGLSPYHEAGLYYLQEPSAMAPVGLLDVRPGMRVLDLCAAPGGKSTQIAAALDGSGLLVANEFNPKRAKILARNIERMAVPNALVLNEHPQRLAQRFPGYFHRILVDAPCSGEGMFRKEEAALSDWSEETVAMCAKRQGEILASAAQMLCPGGRLVYSTCTFSPEENEGVISAFLKTHPDFSMEAVEAPWFAPGRPDWIADPAPGLSHAFRLWPHRLPGEGHFAAVLRRAGDGESQDTACEALSPLPPVAAAFSKEYDLALPQGGCAAFGDTICLLPPDSPALKGLKVLRAGLELGQWKKNRLEPAHAWALWLKSAASTVDVPANSREAAAYLKGETLPGAQKGWTLLTVDGLSLGWVKGDGRTLKNHFPKALRHLS</sequence>
<keyword evidence="1" id="KW-0963">Cytoplasm</keyword>
<evidence type="ECO:0000256" key="5">
    <source>
        <dbReference type="ARBA" id="ARBA00022884"/>
    </source>
</evidence>
<keyword evidence="3 6" id="KW-0808">Transferase</keyword>
<reference evidence="8" key="1">
    <citation type="submission" date="2020-10" db="EMBL/GenBank/DDBJ databases">
        <authorList>
            <person name="Gilroy R."/>
        </authorList>
    </citation>
    <scope>NUCLEOTIDE SEQUENCE</scope>
    <source>
        <strain evidence="8">ChiHjej9B8-7071</strain>
    </source>
</reference>
<dbReference type="Proteomes" id="UP000824258">
    <property type="component" value="Unassembled WGS sequence"/>
</dbReference>
<dbReference type="Pfam" id="PF13636">
    <property type="entry name" value="Methyltranf_PUA"/>
    <property type="match status" value="1"/>
</dbReference>
<dbReference type="EMBL" id="DVGD01000112">
    <property type="protein sequence ID" value="HIR09522.1"/>
    <property type="molecule type" value="Genomic_DNA"/>
</dbReference>
<dbReference type="InterPro" id="IPR023267">
    <property type="entry name" value="RCMT"/>
</dbReference>
<dbReference type="GO" id="GO:0003723">
    <property type="term" value="F:RNA binding"/>
    <property type="evidence" value="ECO:0007669"/>
    <property type="project" value="UniProtKB-UniRule"/>
</dbReference>
<dbReference type="Gene3D" id="3.40.50.150">
    <property type="entry name" value="Vaccinia Virus protein VP39"/>
    <property type="match status" value="1"/>
</dbReference>
<dbReference type="GO" id="GO:0008173">
    <property type="term" value="F:RNA methyltransferase activity"/>
    <property type="evidence" value="ECO:0007669"/>
    <property type="project" value="InterPro"/>
</dbReference>
<feature type="binding site" evidence="6">
    <location>
        <begin position="106"/>
        <end position="112"/>
    </location>
    <ligand>
        <name>S-adenosyl-L-methionine</name>
        <dbReference type="ChEBI" id="CHEBI:59789"/>
    </ligand>
</feature>
<feature type="binding site" evidence="6">
    <location>
        <position position="175"/>
    </location>
    <ligand>
        <name>S-adenosyl-L-methionine</name>
        <dbReference type="ChEBI" id="CHEBI:59789"/>
    </ligand>
</feature>
<accession>A0A9D1D6Z6</accession>
<evidence type="ECO:0000313" key="8">
    <source>
        <dbReference type="EMBL" id="HIR09522.1"/>
    </source>
</evidence>
<dbReference type="InterPro" id="IPR001678">
    <property type="entry name" value="MeTrfase_RsmB-F_NOP2_dom"/>
</dbReference>
<proteinExistence type="inferred from homology"/>
<feature type="binding site" evidence="6">
    <location>
        <position position="130"/>
    </location>
    <ligand>
        <name>S-adenosyl-L-methionine</name>
        <dbReference type="ChEBI" id="CHEBI:59789"/>
    </ligand>
</feature>
<dbReference type="CDD" id="cd02440">
    <property type="entry name" value="AdoMet_MTases"/>
    <property type="match status" value="1"/>
</dbReference>
<dbReference type="AlphaFoldDB" id="A0A9D1D6Z6"/>
<name>A0A9D1D6Z6_9FIRM</name>
<dbReference type="PROSITE" id="PS51686">
    <property type="entry name" value="SAM_MT_RSMB_NOP"/>
    <property type="match status" value="1"/>
</dbReference>
<evidence type="ECO:0000256" key="1">
    <source>
        <dbReference type="ARBA" id="ARBA00022490"/>
    </source>
</evidence>
<dbReference type="PANTHER" id="PTHR22807">
    <property type="entry name" value="NOP2 YEAST -RELATED NOL1/NOP2/FMU SUN DOMAIN-CONTAINING"/>
    <property type="match status" value="1"/>
</dbReference>
<organism evidence="8 9">
    <name type="scientific">Candidatus Avoscillospira stercoripullorum</name>
    <dbReference type="NCBI Taxonomy" id="2840709"/>
    <lineage>
        <taxon>Bacteria</taxon>
        <taxon>Bacillati</taxon>
        <taxon>Bacillota</taxon>
        <taxon>Clostridia</taxon>
        <taxon>Eubacteriales</taxon>
        <taxon>Oscillospiraceae</taxon>
        <taxon>Oscillospiraceae incertae sedis</taxon>
        <taxon>Candidatus Avoscillospira</taxon>
    </lineage>
</organism>
<comment type="caution">
    <text evidence="8">The sequence shown here is derived from an EMBL/GenBank/DDBJ whole genome shotgun (WGS) entry which is preliminary data.</text>
</comment>
<evidence type="ECO:0000256" key="6">
    <source>
        <dbReference type="PROSITE-ProRule" id="PRU01023"/>
    </source>
</evidence>
<dbReference type="Pfam" id="PF17125">
    <property type="entry name" value="Methyltr_RsmF_N"/>
    <property type="match status" value="1"/>
</dbReference>
<dbReference type="InterPro" id="IPR027391">
    <property type="entry name" value="Nol1_Nop2_Fmu_2"/>
</dbReference>
<evidence type="ECO:0000256" key="4">
    <source>
        <dbReference type="ARBA" id="ARBA00022691"/>
    </source>
</evidence>
<gene>
    <name evidence="8" type="ORF">IAA70_03865</name>
</gene>
<feature type="domain" description="SAM-dependent MTase RsmB/NOP-type" evidence="7">
    <location>
        <begin position="1"/>
        <end position="298"/>
    </location>
</feature>